<dbReference type="EMBL" id="CAXHTB010000025">
    <property type="protein sequence ID" value="CAL0334127.1"/>
    <property type="molecule type" value="Genomic_DNA"/>
</dbReference>
<organism evidence="2 3">
    <name type="scientific">Lupinus luteus</name>
    <name type="common">European yellow lupine</name>
    <dbReference type="NCBI Taxonomy" id="3873"/>
    <lineage>
        <taxon>Eukaryota</taxon>
        <taxon>Viridiplantae</taxon>
        <taxon>Streptophyta</taxon>
        <taxon>Embryophyta</taxon>
        <taxon>Tracheophyta</taxon>
        <taxon>Spermatophyta</taxon>
        <taxon>Magnoliopsida</taxon>
        <taxon>eudicotyledons</taxon>
        <taxon>Gunneridae</taxon>
        <taxon>Pentapetalae</taxon>
        <taxon>rosids</taxon>
        <taxon>fabids</taxon>
        <taxon>Fabales</taxon>
        <taxon>Fabaceae</taxon>
        <taxon>Papilionoideae</taxon>
        <taxon>50 kb inversion clade</taxon>
        <taxon>genistoids sensu lato</taxon>
        <taxon>core genistoids</taxon>
        <taxon>Genisteae</taxon>
        <taxon>Lupinus</taxon>
    </lineage>
</organism>
<reference evidence="2 3" key="1">
    <citation type="submission" date="2024-03" db="EMBL/GenBank/DDBJ databases">
        <authorList>
            <person name="Martinez-Hernandez J."/>
        </authorList>
    </citation>
    <scope>NUCLEOTIDE SEQUENCE [LARGE SCALE GENOMIC DNA]</scope>
</reference>
<name>A0AAV1YJC1_LUPLU</name>
<evidence type="ECO:0000256" key="1">
    <source>
        <dbReference type="SAM" id="MobiDB-lite"/>
    </source>
</evidence>
<accession>A0AAV1YJC1</accession>
<comment type="caution">
    <text evidence="2">The sequence shown here is derived from an EMBL/GenBank/DDBJ whole genome shotgun (WGS) entry which is preliminary data.</text>
</comment>
<evidence type="ECO:0000313" key="2">
    <source>
        <dbReference type="EMBL" id="CAL0334127.1"/>
    </source>
</evidence>
<proteinExistence type="predicted"/>
<gene>
    <name evidence="2" type="ORF">LLUT_LOCUS35187</name>
</gene>
<feature type="region of interest" description="Disordered" evidence="1">
    <location>
        <begin position="1"/>
        <end position="21"/>
    </location>
</feature>
<dbReference type="AlphaFoldDB" id="A0AAV1YJC1"/>
<protein>
    <submittedName>
        <fullName evidence="2">Uncharacterized protein</fullName>
    </submittedName>
</protein>
<evidence type="ECO:0000313" key="3">
    <source>
        <dbReference type="Proteomes" id="UP001497480"/>
    </source>
</evidence>
<keyword evidence="3" id="KW-1185">Reference proteome</keyword>
<dbReference type="Proteomes" id="UP001497480">
    <property type="component" value="Unassembled WGS sequence"/>
</dbReference>
<sequence length="86" mass="9077">MLEGHMCGHFTPPTPSEDVSVSDTCHTVMRGIYGTDIAGSRTIATPSLEVARVGNEAGWVGTVEESARLVPTGPDPLHHNNNPISP</sequence>